<dbReference type="OrthoDB" id="9800604at2"/>
<dbReference type="InterPro" id="IPR000182">
    <property type="entry name" value="GNAT_dom"/>
</dbReference>
<organism evidence="2 3">
    <name type="scientific">Sphingobacterium olei</name>
    <dbReference type="NCBI Taxonomy" id="2571155"/>
    <lineage>
        <taxon>Bacteria</taxon>
        <taxon>Pseudomonadati</taxon>
        <taxon>Bacteroidota</taxon>
        <taxon>Sphingobacteriia</taxon>
        <taxon>Sphingobacteriales</taxon>
        <taxon>Sphingobacteriaceae</taxon>
        <taxon>Sphingobacterium</taxon>
    </lineage>
</organism>
<evidence type="ECO:0000313" key="3">
    <source>
        <dbReference type="Proteomes" id="UP000306808"/>
    </source>
</evidence>
<dbReference type="CDD" id="cd04301">
    <property type="entry name" value="NAT_SF"/>
    <property type="match status" value="1"/>
</dbReference>
<evidence type="ECO:0000313" key="2">
    <source>
        <dbReference type="EMBL" id="TJZ62271.1"/>
    </source>
</evidence>
<reference evidence="2 3" key="1">
    <citation type="submission" date="2019-04" db="EMBL/GenBank/DDBJ databases">
        <title>Sphingobacterium olei sp. nov., isolated from oil-contaminated soil.</title>
        <authorList>
            <person name="Liu B."/>
        </authorList>
    </citation>
    <scope>NUCLEOTIDE SEQUENCE [LARGE SCALE GENOMIC DNA]</scope>
    <source>
        <strain evidence="2 3">HAL-9</strain>
    </source>
</reference>
<dbReference type="EMBL" id="SUME01000002">
    <property type="protein sequence ID" value="TJZ62271.1"/>
    <property type="molecule type" value="Genomic_DNA"/>
</dbReference>
<dbReference type="PROSITE" id="PS51186">
    <property type="entry name" value="GNAT"/>
    <property type="match status" value="1"/>
</dbReference>
<feature type="domain" description="N-acetyltransferase" evidence="1">
    <location>
        <begin position="2"/>
        <end position="164"/>
    </location>
</feature>
<dbReference type="AlphaFoldDB" id="A0A4U0P4E3"/>
<evidence type="ECO:0000259" key="1">
    <source>
        <dbReference type="PROSITE" id="PS51186"/>
    </source>
</evidence>
<dbReference type="Proteomes" id="UP000306808">
    <property type="component" value="Unassembled WGS sequence"/>
</dbReference>
<dbReference type="SUPFAM" id="SSF55729">
    <property type="entry name" value="Acyl-CoA N-acyltransferases (Nat)"/>
    <property type="match status" value="1"/>
</dbReference>
<proteinExistence type="predicted"/>
<dbReference type="InterPro" id="IPR016181">
    <property type="entry name" value="Acyl_CoA_acyltransferase"/>
</dbReference>
<keyword evidence="2" id="KW-0808">Transferase</keyword>
<keyword evidence="3" id="KW-1185">Reference proteome</keyword>
<accession>A0A4U0P4E3</accession>
<protein>
    <submittedName>
        <fullName evidence="2">GNAT family N-acetyltransferase</fullName>
    </submittedName>
</protein>
<dbReference type="GO" id="GO:0016747">
    <property type="term" value="F:acyltransferase activity, transferring groups other than amino-acyl groups"/>
    <property type="evidence" value="ECO:0007669"/>
    <property type="project" value="InterPro"/>
</dbReference>
<gene>
    <name evidence="2" type="ORF">FAZ15_07135</name>
</gene>
<dbReference type="Pfam" id="PF13673">
    <property type="entry name" value="Acetyltransf_10"/>
    <property type="match status" value="1"/>
</dbReference>
<name>A0A4U0P4E3_9SPHI</name>
<comment type="caution">
    <text evidence="2">The sequence shown here is derived from an EMBL/GenBank/DDBJ whole genome shotgun (WGS) entry which is preliminary data.</text>
</comment>
<dbReference type="Gene3D" id="3.40.630.30">
    <property type="match status" value="1"/>
</dbReference>
<sequence length="164" mass="18999">MFTIQKAAAEDVLIIHQLAHQIYPPTYIDVLNQEQIDFMLENLYCISALKKSIHDGQEFYLLFDENRVAVGFMALVEKKSTSLLLRIEKLYLLPETQGKGCGTLLINFAANEALKRNITTLELNVNRGNKAYYFYLKQGFVVTQAVDIPYYKYILDDYIMRKDI</sequence>